<name>A0A8S9QCC9_BRACR</name>
<evidence type="ECO:0000313" key="2">
    <source>
        <dbReference type="Proteomes" id="UP000712600"/>
    </source>
</evidence>
<comment type="caution">
    <text evidence="1">The sequence shown here is derived from an EMBL/GenBank/DDBJ whole genome shotgun (WGS) entry which is preliminary data.</text>
</comment>
<protein>
    <submittedName>
        <fullName evidence="1">Uncharacterized protein</fullName>
    </submittedName>
</protein>
<dbReference type="AlphaFoldDB" id="A0A8S9QCC9"/>
<dbReference type="EMBL" id="QGKX02001290">
    <property type="protein sequence ID" value="KAF3539807.1"/>
    <property type="molecule type" value="Genomic_DNA"/>
</dbReference>
<dbReference type="Proteomes" id="UP000712600">
    <property type="component" value="Unassembled WGS sequence"/>
</dbReference>
<gene>
    <name evidence="1" type="ORF">F2Q69_00023953</name>
</gene>
<sequence>MYAPLEALFPVIPPGPPDPQTFLSSSLPPSRLSFELLSPHLRSASPDDLKALVISEPHHLNHATLPAAKLAASTPAKNLTPLIERASIDGLNAYSSWAWVSKTSPTPPSTSSWLAASLSPLQHIKVAELSSTTYVHHGTCCLMLNLLKFDEERLWLNLLVPWPQHGNVGGWSPCLNSTTAYPSTTIELMYQVIKVNISHSLEPVSTHLSTKPRTVTMSLVYMEITYVVHSSECSRTDVHGTVSTTSPSVSSNNMFSGTVEIHLVSRFIIVGIRANLVCLMNCIAKPSFPVGLSSVLVFTNDLQTRSSGSPFIGCCTHISMFLGTSVSGFQVKHVYGFLHPFNTSIACCSTFRFHLAVEFTSGCNRLSRLDI</sequence>
<organism evidence="1 2">
    <name type="scientific">Brassica cretica</name>
    <name type="common">Mustard</name>
    <dbReference type="NCBI Taxonomy" id="69181"/>
    <lineage>
        <taxon>Eukaryota</taxon>
        <taxon>Viridiplantae</taxon>
        <taxon>Streptophyta</taxon>
        <taxon>Embryophyta</taxon>
        <taxon>Tracheophyta</taxon>
        <taxon>Spermatophyta</taxon>
        <taxon>Magnoliopsida</taxon>
        <taxon>eudicotyledons</taxon>
        <taxon>Gunneridae</taxon>
        <taxon>Pentapetalae</taxon>
        <taxon>rosids</taxon>
        <taxon>malvids</taxon>
        <taxon>Brassicales</taxon>
        <taxon>Brassicaceae</taxon>
        <taxon>Brassiceae</taxon>
        <taxon>Brassica</taxon>
    </lineage>
</organism>
<accession>A0A8S9QCC9</accession>
<proteinExistence type="predicted"/>
<reference evidence="1" key="1">
    <citation type="submission" date="2019-12" db="EMBL/GenBank/DDBJ databases">
        <title>Genome sequencing and annotation of Brassica cretica.</title>
        <authorList>
            <person name="Studholme D.J."/>
            <person name="Sarris P."/>
        </authorList>
    </citation>
    <scope>NUCLEOTIDE SEQUENCE</scope>
    <source>
        <strain evidence="1">PFS-109/04</strain>
        <tissue evidence="1">Leaf</tissue>
    </source>
</reference>
<evidence type="ECO:0000313" key="1">
    <source>
        <dbReference type="EMBL" id="KAF3539807.1"/>
    </source>
</evidence>